<evidence type="ECO:0000256" key="4">
    <source>
        <dbReference type="ARBA" id="ARBA00022692"/>
    </source>
</evidence>
<reference evidence="10 11" key="1">
    <citation type="journal article" date="2016" name="Nat. Commun.">
        <title>Thousands of microbial genomes shed light on interconnected biogeochemical processes in an aquifer system.</title>
        <authorList>
            <person name="Anantharaman K."/>
            <person name="Brown C.T."/>
            <person name="Hug L.A."/>
            <person name="Sharon I."/>
            <person name="Castelle C.J."/>
            <person name="Probst A.J."/>
            <person name="Thomas B.C."/>
            <person name="Singh A."/>
            <person name="Wilkins M.J."/>
            <person name="Karaoz U."/>
            <person name="Brodie E.L."/>
            <person name="Williams K.H."/>
            <person name="Hubbard S.S."/>
            <person name="Banfield J.F."/>
        </authorList>
    </citation>
    <scope>NUCLEOTIDE SEQUENCE [LARGE SCALE GENOMIC DNA]</scope>
</reference>
<accession>A0A1F7KEM0</accession>
<evidence type="ECO:0000256" key="1">
    <source>
        <dbReference type="ARBA" id="ARBA00004370"/>
    </source>
</evidence>
<keyword evidence="6 9" id="KW-1133">Transmembrane helix</keyword>
<evidence type="ECO:0000256" key="8">
    <source>
        <dbReference type="ARBA" id="ARBA00023136"/>
    </source>
</evidence>
<dbReference type="GO" id="GO:0006886">
    <property type="term" value="P:intracellular protein transport"/>
    <property type="evidence" value="ECO:0007669"/>
    <property type="project" value="InterPro"/>
</dbReference>
<keyword evidence="2" id="KW-0813">Transport</keyword>
<keyword evidence="5" id="KW-0653">Protein transport</keyword>
<dbReference type="InterPro" id="IPR005807">
    <property type="entry name" value="SecE_bac"/>
</dbReference>
<evidence type="ECO:0000256" key="3">
    <source>
        <dbReference type="ARBA" id="ARBA00022475"/>
    </source>
</evidence>
<keyword evidence="4 9" id="KW-0812">Transmembrane</keyword>
<dbReference type="GO" id="GO:0008320">
    <property type="term" value="F:protein transmembrane transporter activity"/>
    <property type="evidence" value="ECO:0007669"/>
    <property type="project" value="InterPro"/>
</dbReference>
<dbReference type="InterPro" id="IPR038379">
    <property type="entry name" value="SecE_sf"/>
</dbReference>
<dbReference type="Pfam" id="PF00584">
    <property type="entry name" value="SecE"/>
    <property type="match status" value="1"/>
</dbReference>
<keyword evidence="7" id="KW-0811">Translocation</keyword>
<dbReference type="InterPro" id="IPR001901">
    <property type="entry name" value="Translocase_SecE/Sec61-g"/>
</dbReference>
<dbReference type="GO" id="GO:0006605">
    <property type="term" value="P:protein targeting"/>
    <property type="evidence" value="ECO:0007669"/>
    <property type="project" value="InterPro"/>
</dbReference>
<dbReference type="PANTHER" id="PTHR33910">
    <property type="entry name" value="PROTEIN TRANSLOCASE SUBUNIT SECE"/>
    <property type="match status" value="1"/>
</dbReference>
<feature type="transmembrane region" description="Helical" evidence="9">
    <location>
        <begin position="31"/>
        <end position="54"/>
    </location>
</feature>
<comment type="caution">
    <text evidence="10">The sequence shown here is derived from an EMBL/GenBank/DDBJ whole genome shotgun (WGS) entry which is preliminary data.</text>
</comment>
<evidence type="ECO:0000256" key="7">
    <source>
        <dbReference type="ARBA" id="ARBA00023010"/>
    </source>
</evidence>
<comment type="subcellular location">
    <subcellularLocation>
        <location evidence="1">Membrane</location>
    </subcellularLocation>
</comment>
<dbReference type="Proteomes" id="UP000178450">
    <property type="component" value="Unassembled WGS sequence"/>
</dbReference>
<evidence type="ECO:0000256" key="2">
    <source>
        <dbReference type="ARBA" id="ARBA00022448"/>
    </source>
</evidence>
<evidence type="ECO:0000256" key="5">
    <source>
        <dbReference type="ARBA" id="ARBA00022927"/>
    </source>
</evidence>
<dbReference type="NCBIfam" id="TIGR00964">
    <property type="entry name" value="secE_bact"/>
    <property type="match status" value="1"/>
</dbReference>
<name>A0A1F7KEM0_9BACT</name>
<evidence type="ECO:0000256" key="6">
    <source>
        <dbReference type="ARBA" id="ARBA00022989"/>
    </source>
</evidence>
<evidence type="ECO:0000256" key="9">
    <source>
        <dbReference type="SAM" id="Phobius"/>
    </source>
</evidence>
<sequence>MNKSVNTSWAQNIGQELKKVDWPSRKDALQLSMIVVIISFLLGVYIGLFDFLFASSLQLILKLR</sequence>
<dbReference type="AlphaFoldDB" id="A0A1F7KEM0"/>
<dbReference type="EMBL" id="MGBG01000008">
    <property type="protein sequence ID" value="OGK66293.1"/>
    <property type="molecule type" value="Genomic_DNA"/>
</dbReference>
<gene>
    <name evidence="10" type="ORF">A2209_01955</name>
</gene>
<organism evidence="10 11">
    <name type="scientific">Candidatus Roizmanbacteria bacterium RIFOXYA1_FULL_41_12</name>
    <dbReference type="NCBI Taxonomy" id="1802082"/>
    <lineage>
        <taxon>Bacteria</taxon>
        <taxon>Candidatus Roizmaniibacteriota</taxon>
    </lineage>
</organism>
<dbReference type="GO" id="GO:0005886">
    <property type="term" value="C:plasma membrane"/>
    <property type="evidence" value="ECO:0007669"/>
    <property type="project" value="TreeGrafter"/>
</dbReference>
<keyword evidence="3" id="KW-1003">Cell membrane</keyword>
<dbReference type="GO" id="GO:0009306">
    <property type="term" value="P:protein secretion"/>
    <property type="evidence" value="ECO:0007669"/>
    <property type="project" value="InterPro"/>
</dbReference>
<dbReference type="Gene3D" id="1.20.5.1030">
    <property type="entry name" value="Preprotein translocase secy subunit"/>
    <property type="match status" value="1"/>
</dbReference>
<keyword evidence="8 9" id="KW-0472">Membrane</keyword>
<protein>
    <submittedName>
        <fullName evidence="10">Preprotein translocase subunit SecE</fullName>
    </submittedName>
</protein>
<dbReference type="PANTHER" id="PTHR33910:SF1">
    <property type="entry name" value="PROTEIN TRANSLOCASE SUBUNIT SECE"/>
    <property type="match status" value="1"/>
</dbReference>
<evidence type="ECO:0000313" key="10">
    <source>
        <dbReference type="EMBL" id="OGK66293.1"/>
    </source>
</evidence>
<dbReference type="GO" id="GO:0043952">
    <property type="term" value="P:protein transport by the Sec complex"/>
    <property type="evidence" value="ECO:0007669"/>
    <property type="project" value="TreeGrafter"/>
</dbReference>
<evidence type="ECO:0000313" key="11">
    <source>
        <dbReference type="Proteomes" id="UP000178450"/>
    </source>
</evidence>
<proteinExistence type="predicted"/>